<dbReference type="STRING" id="1051891.A0A0C3Q8U7"/>
<reference evidence="1 2" key="1">
    <citation type="submission" date="2014-04" db="EMBL/GenBank/DDBJ databases">
        <authorList>
            <consortium name="DOE Joint Genome Institute"/>
            <person name="Kuo A."/>
            <person name="Girlanda M."/>
            <person name="Perotto S."/>
            <person name="Kohler A."/>
            <person name="Nagy L.G."/>
            <person name="Floudas D."/>
            <person name="Copeland A."/>
            <person name="Barry K.W."/>
            <person name="Cichocki N."/>
            <person name="Veneault-Fourrey C."/>
            <person name="LaButti K."/>
            <person name="Lindquist E.A."/>
            <person name="Lipzen A."/>
            <person name="Lundell T."/>
            <person name="Morin E."/>
            <person name="Murat C."/>
            <person name="Sun H."/>
            <person name="Tunlid A."/>
            <person name="Henrissat B."/>
            <person name="Grigoriev I.V."/>
            <person name="Hibbett D.S."/>
            <person name="Martin F."/>
            <person name="Nordberg H.P."/>
            <person name="Cantor M.N."/>
            <person name="Hua S.X."/>
        </authorList>
    </citation>
    <scope>NUCLEOTIDE SEQUENCE [LARGE SCALE GENOMIC DNA]</scope>
    <source>
        <strain evidence="1 2">MUT 4182</strain>
    </source>
</reference>
<proteinExistence type="predicted"/>
<dbReference type="Proteomes" id="UP000054248">
    <property type="component" value="Unassembled WGS sequence"/>
</dbReference>
<dbReference type="HOGENOM" id="CLU_055177_0_0_1"/>
<gene>
    <name evidence="1" type="ORF">M407DRAFT_29549</name>
</gene>
<reference evidence="2" key="2">
    <citation type="submission" date="2015-01" db="EMBL/GenBank/DDBJ databases">
        <title>Evolutionary Origins and Diversification of the Mycorrhizal Mutualists.</title>
        <authorList>
            <consortium name="DOE Joint Genome Institute"/>
            <consortium name="Mycorrhizal Genomics Consortium"/>
            <person name="Kohler A."/>
            <person name="Kuo A."/>
            <person name="Nagy L.G."/>
            <person name="Floudas D."/>
            <person name="Copeland A."/>
            <person name="Barry K.W."/>
            <person name="Cichocki N."/>
            <person name="Veneault-Fourrey C."/>
            <person name="LaButti K."/>
            <person name="Lindquist E.A."/>
            <person name="Lipzen A."/>
            <person name="Lundell T."/>
            <person name="Morin E."/>
            <person name="Murat C."/>
            <person name="Riley R."/>
            <person name="Ohm R."/>
            <person name="Sun H."/>
            <person name="Tunlid A."/>
            <person name="Henrissat B."/>
            <person name="Grigoriev I.V."/>
            <person name="Hibbett D.S."/>
            <person name="Martin F."/>
        </authorList>
    </citation>
    <scope>NUCLEOTIDE SEQUENCE [LARGE SCALE GENOMIC DNA]</scope>
    <source>
        <strain evidence="2">MUT 4182</strain>
    </source>
</reference>
<dbReference type="AlphaFoldDB" id="A0A0C3Q8U7"/>
<dbReference type="InterPro" id="IPR032675">
    <property type="entry name" value="LRR_dom_sf"/>
</dbReference>
<dbReference type="Gene3D" id="3.80.10.10">
    <property type="entry name" value="Ribonuclease Inhibitor"/>
    <property type="match status" value="1"/>
</dbReference>
<sequence>MDAAETLPDNVPSIPISDGIAIKIRAQSHHMLANVPYDIFRMIVFSCWKGSNDDDHSNFPTTASHVCRTWRLYALDTGAFWASLEFRQARPHGAIMKYKVWLERARGSPLDISIGFQPFKGASVKHAKSIMRLIMPHVSHWRSFQVDRVPKKISRLIFDQLRDVSAPMLEVLKVFGEGHGSTFRKPTTTTCKLKPFVNGEASNLKELTVVGFPHNYFVTRFTGLQVLQLTQFDFYEAGPMKNVKSIQHILLSLPNLHTLHIDCYRPLTENIRSSSSLPTVPTRISHPSLTELWIHLPKADHDAILSSLDLPRVRYFLTRMQVEAPVGLALLPALSQYHPFLNLISLRLAGRYSDFPSRSLNIGISDHASQMNLTYFEGALAGLPLLKALTFDRVGFEGGKWLLCLGTTCPRLHWLTFIQCGRCTLEQIRAIVEARRTRHGFDALVRLRIEQWSTGSFIKMDKNVEEWLKRSLIYELNHTINSLNRDSYLSGVEELKSAGSLIEINPRSSRR</sequence>
<evidence type="ECO:0008006" key="3">
    <source>
        <dbReference type="Google" id="ProtNLM"/>
    </source>
</evidence>
<keyword evidence="2" id="KW-1185">Reference proteome</keyword>
<protein>
    <recommendedName>
        <fullName evidence="3">F-box domain-containing protein</fullName>
    </recommendedName>
</protein>
<dbReference type="OrthoDB" id="3365698at2759"/>
<dbReference type="SUPFAM" id="SSF52047">
    <property type="entry name" value="RNI-like"/>
    <property type="match status" value="1"/>
</dbReference>
<evidence type="ECO:0000313" key="1">
    <source>
        <dbReference type="EMBL" id="KIO20836.1"/>
    </source>
</evidence>
<dbReference type="EMBL" id="KN823159">
    <property type="protein sequence ID" value="KIO20836.1"/>
    <property type="molecule type" value="Genomic_DNA"/>
</dbReference>
<evidence type="ECO:0000313" key="2">
    <source>
        <dbReference type="Proteomes" id="UP000054248"/>
    </source>
</evidence>
<name>A0A0C3Q8U7_9AGAM</name>
<organism evidence="1 2">
    <name type="scientific">Tulasnella calospora MUT 4182</name>
    <dbReference type="NCBI Taxonomy" id="1051891"/>
    <lineage>
        <taxon>Eukaryota</taxon>
        <taxon>Fungi</taxon>
        <taxon>Dikarya</taxon>
        <taxon>Basidiomycota</taxon>
        <taxon>Agaricomycotina</taxon>
        <taxon>Agaricomycetes</taxon>
        <taxon>Cantharellales</taxon>
        <taxon>Tulasnellaceae</taxon>
        <taxon>Tulasnella</taxon>
    </lineage>
</organism>
<accession>A0A0C3Q8U7</accession>